<dbReference type="PANTHER" id="PTHR11076">
    <property type="entry name" value="DNA REPAIR POLYMERASE UMUC / TRANSFERASE FAMILY MEMBER"/>
    <property type="match status" value="1"/>
</dbReference>
<dbReference type="FunFam" id="3.40.1170.60:FF:000001">
    <property type="entry name" value="DNA polymerase IV"/>
    <property type="match status" value="1"/>
</dbReference>
<comment type="similarity">
    <text evidence="2 17">Belongs to the DNA polymerase type-Y family.</text>
</comment>
<dbReference type="InterPro" id="IPR043128">
    <property type="entry name" value="Rev_trsase/Diguanyl_cyclase"/>
</dbReference>
<evidence type="ECO:0000256" key="7">
    <source>
        <dbReference type="ARBA" id="ARBA00022695"/>
    </source>
</evidence>
<keyword evidence="14 17" id="KW-0234">DNA repair</keyword>
<comment type="caution">
    <text evidence="19">The sequence shown here is derived from an EMBL/GenBank/DDBJ whole genome shotgun (WGS) entry which is preliminary data.</text>
</comment>
<evidence type="ECO:0000256" key="5">
    <source>
        <dbReference type="ARBA" id="ARBA00022490"/>
    </source>
</evidence>
<dbReference type="GO" id="GO:0003684">
    <property type="term" value="F:damaged DNA binding"/>
    <property type="evidence" value="ECO:0007669"/>
    <property type="project" value="InterPro"/>
</dbReference>
<dbReference type="NCBIfam" id="NF002677">
    <property type="entry name" value="PRK02406.1"/>
    <property type="match status" value="1"/>
</dbReference>
<reference evidence="19" key="2">
    <citation type="submission" date="2020-09" db="EMBL/GenBank/DDBJ databases">
        <authorList>
            <person name="Sun Q."/>
            <person name="Kim S."/>
        </authorList>
    </citation>
    <scope>NUCLEOTIDE SEQUENCE</scope>
    <source>
        <strain evidence="19">KCTC 42590</strain>
    </source>
</reference>
<evidence type="ECO:0000256" key="15">
    <source>
        <dbReference type="ARBA" id="ARBA00025589"/>
    </source>
</evidence>
<feature type="active site" evidence="17">
    <location>
        <position position="151"/>
    </location>
</feature>
<feature type="binding site" evidence="17">
    <location>
        <position position="150"/>
    </location>
    <ligand>
        <name>Mg(2+)</name>
        <dbReference type="ChEBI" id="CHEBI:18420"/>
    </ligand>
</feature>
<evidence type="ECO:0000313" key="19">
    <source>
        <dbReference type="EMBL" id="GHF29836.1"/>
    </source>
</evidence>
<evidence type="ECO:0000256" key="11">
    <source>
        <dbReference type="ARBA" id="ARBA00022842"/>
    </source>
</evidence>
<dbReference type="AlphaFoldDB" id="A0A919EAX6"/>
<comment type="function">
    <text evidence="15 17">Poorly processive, error-prone DNA polymerase involved in untargeted mutagenesis. Copies undamaged DNA at stalled replication forks, which arise in vivo from mismatched or misaligned primer ends. These misaligned primers can be extended by PolIV. Exhibits no 3'-5' exonuclease (proofreading) activity. May be involved in translesional synthesis, in conjunction with the beta clamp from PolIII.</text>
</comment>
<evidence type="ECO:0000259" key="18">
    <source>
        <dbReference type="PROSITE" id="PS50173"/>
    </source>
</evidence>
<dbReference type="CDD" id="cd03586">
    <property type="entry name" value="PolY_Pol_IV_kappa"/>
    <property type="match status" value="1"/>
</dbReference>
<dbReference type="FunFam" id="3.30.1490.100:FF:000004">
    <property type="entry name" value="DNA polymerase IV"/>
    <property type="match status" value="1"/>
</dbReference>
<keyword evidence="4 17" id="KW-0515">Mutator protein</keyword>
<evidence type="ECO:0000313" key="20">
    <source>
        <dbReference type="Proteomes" id="UP000630923"/>
    </source>
</evidence>
<keyword evidence="9 17" id="KW-0479">Metal-binding</keyword>
<keyword evidence="6 17" id="KW-0808">Transferase</keyword>
<dbReference type="Proteomes" id="UP000630923">
    <property type="component" value="Unassembled WGS sequence"/>
</dbReference>
<name>A0A919EAX6_9PROT</name>
<dbReference type="PANTHER" id="PTHR11076:SF33">
    <property type="entry name" value="DNA POLYMERASE KAPPA"/>
    <property type="match status" value="1"/>
</dbReference>
<dbReference type="GO" id="GO:0006281">
    <property type="term" value="P:DNA repair"/>
    <property type="evidence" value="ECO:0007669"/>
    <property type="project" value="UniProtKB-UniRule"/>
</dbReference>
<keyword evidence="10 17" id="KW-0227">DNA damage</keyword>
<evidence type="ECO:0000256" key="17">
    <source>
        <dbReference type="HAMAP-Rule" id="MF_01113"/>
    </source>
</evidence>
<reference evidence="19" key="1">
    <citation type="journal article" date="2014" name="Int. J. Syst. Evol. Microbiol.">
        <title>Complete genome sequence of Corynebacterium casei LMG S-19264T (=DSM 44701T), isolated from a smear-ripened cheese.</title>
        <authorList>
            <consortium name="US DOE Joint Genome Institute (JGI-PGF)"/>
            <person name="Walter F."/>
            <person name="Albersmeier A."/>
            <person name="Kalinowski J."/>
            <person name="Ruckert C."/>
        </authorList>
    </citation>
    <scope>NUCLEOTIDE SEQUENCE</scope>
    <source>
        <strain evidence="19">KCTC 42590</strain>
    </source>
</reference>
<keyword evidence="20" id="KW-1185">Reference proteome</keyword>
<dbReference type="InterPro" id="IPR043502">
    <property type="entry name" value="DNA/RNA_pol_sf"/>
</dbReference>
<dbReference type="Gene3D" id="3.40.1170.60">
    <property type="match status" value="1"/>
</dbReference>
<comment type="catalytic activity">
    <reaction evidence="16 17">
        <text>DNA(n) + a 2'-deoxyribonucleoside 5'-triphosphate = DNA(n+1) + diphosphate</text>
        <dbReference type="Rhea" id="RHEA:22508"/>
        <dbReference type="Rhea" id="RHEA-COMP:17339"/>
        <dbReference type="Rhea" id="RHEA-COMP:17340"/>
        <dbReference type="ChEBI" id="CHEBI:33019"/>
        <dbReference type="ChEBI" id="CHEBI:61560"/>
        <dbReference type="ChEBI" id="CHEBI:173112"/>
        <dbReference type="EC" id="2.7.7.7"/>
    </reaction>
</comment>
<keyword evidence="8 17" id="KW-0235">DNA replication</keyword>
<evidence type="ECO:0000256" key="16">
    <source>
        <dbReference type="ARBA" id="ARBA00049244"/>
    </source>
</evidence>
<evidence type="ECO:0000256" key="8">
    <source>
        <dbReference type="ARBA" id="ARBA00022705"/>
    </source>
</evidence>
<dbReference type="Pfam" id="PF00817">
    <property type="entry name" value="IMS"/>
    <property type="match status" value="1"/>
</dbReference>
<dbReference type="GO" id="GO:0006261">
    <property type="term" value="P:DNA-templated DNA replication"/>
    <property type="evidence" value="ECO:0007669"/>
    <property type="project" value="UniProtKB-UniRule"/>
</dbReference>
<evidence type="ECO:0000256" key="3">
    <source>
        <dbReference type="ARBA" id="ARBA00011245"/>
    </source>
</evidence>
<dbReference type="Pfam" id="PF11799">
    <property type="entry name" value="IMS_C"/>
    <property type="match status" value="1"/>
</dbReference>
<dbReference type="SUPFAM" id="SSF56672">
    <property type="entry name" value="DNA/RNA polymerases"/>
    <property type="match status" value="1"/>
</dbReference>
<comment type="subcellular location">
    <subcellularLocation>
        <location evidence="1 17">Cytoplasm</location>
    </subcellularLocation>
</comment>
<dbReference type="PROSITE" id="PS50173">
    <property type="entry name" value="UMUC"/>
    <property type="match status" value="1"/>
</dbReference>
<keyword evidence="5 17" id="KW-0963">Cytoplasm</keyword>
<dbReference type="InterPro" id="IPR017961">
    <property type="entry name" value="DNA_pol_Y-fam_little_finger"/>
</dbReference>
<dbReference type="InterPro" id="IPR022880">
    <property type="entry name" value="DNApol_IV"/>
</dbReference>
<dbReference type="EMBL" id="BNCI01000002">
    <property type="protein sequence ID" value="GHF29836.1"/>
    <property type="molecule type" value="Genomic_DNA"/>
</dbReference>
<protein>
    <recommendedName>
        <fullName evidence="17">DNA polymerase IV</fullName>
        <shortName evidence="17">Pol IV</shortName>
        <ecNumber evidence="17">2.7.7.7</ecNumber>
    </recommendedName>
</protein>
<sequence>MHDPSTHKDNEQMEKLSPAVCRECFHSFTGTGKCPKCRRPRTICHPELFDLGIAHIDCDSFYASIEKRDNPALRDKPVIIGHGKRGVVSTACYLARMSGVRSAMPIYKARALCPDAVFIPPRMAKYAEVGRDIRAMMQDMTPLVEPLSIDEAFLDMTGTERLHGAPPAVTLARFAETIQEEIGVSVSIGLSHNKFLAKLASDMNKPRGFTVIGKAETTNLLAGLPISRIYGVGTKMARTLEKDGLTEISQLQTMDQRQLVNRYGETGLRLFRLARGIDTRPVTASNETKSVSAERTLEKDIADYPGLEKLLYSSSERVSADLKKKELAGVTITLKMKNRYHKIITRSRTLDAPTQLAHVIFETGQSLLRPLVDGTPYRLLGIGVSNFRPLSEADMPDLIEPIRSKRTQAEKAMDALKERFGAQAIGKGRSLH</sequence>
<dbReference type="GO" id="GO:0009432">
    <property type="term" value="P:SOS response"/>
    <property type="evidence" value="ECO:0007669"/>
    <property type="project" value="TreeGrafter"/>
</dbReference>
<dbReference type="Gene3D" id="1.10.150.20">
    <property type="entry name" value="5' to 3' exonuclease, C-terminal subdomain"/>
    <property type="match status" value="1"/>
</dbReference>
<feature type="binding site" evidence="17">
    <location>
        <position position="57"/>
    </location>
    <ligand>
        <name>Mg(2+)</name>
        <dbReference type="ChEBI" id="CHEBI:18420"/>
    </ligand>
</feature>
<evidence type="ECO:0000256" key="10">
    <source>
        <dbReference type="ARBA" id="ARBA00022763"/>
    </source>
</evidence>
<dbReference type="SUPFAM" id="SSF100879">
    <property type="entry name" value="Lesion bypass DNA polymerase (Y-family), little finger domain"/>
    <property type="match status" value="1"/>
</dbReference>
<organism evidence="19 20">
    <name type="scientific">Kordiimonas sediminis</name>
    <dbReference type="NCBI Taxonomy" id="1735581"/>
    <lineage>
        <taxon>Bacteria</taxon>
        <taxon>Pseudomonadati</taxon>
        <taxon>Pseudomonadota</taxon>
        <taxon>Alphaproteobacteria</taxon>
        <taxon>Kordiimonadales</taxon>
        <taxon>Kordiimonadaceae</taxon>
        <taxon>Kordiimonas</taxon>
    </lineage>
</organism>
<feature type="domain" description="UmuC" evidence="18">
    <location>
        <begin position="53"/>
        <end position="233"/>
    </location>
</feature>
<dbReference type="GO" id="GO:0042276">
    <property type="term" value="P:error-prone translesion synthesis"/>
    <property type="evidence" value="ECO:0007669"/>
    <property type="project" value="TreeGrafter"/>
</dbReference>
<dbReference type="GO" id="GO:0003887">
    <property type="term" value="F:DNA-directed DNA polymerase activity"/>
    <property type="evidence" value="ECO:0007669"/>
    <property type="project" value="UniProtKB-UniRule"/>
</dbReference>
<dbReference type="EC" id="2.7.7.7" evidence="17"/>
<keyword evidence="11 17" id="KW-0460">Magnesium</keyword>
<dbReference type="Gene3D" id="3.30.70.270">
    <property type="match status" value="1"/>
</dbReference>
<proteinExistence type="inferred from homology"/>
<evidence type="ECO:0000256" key="4">
    <source>
        <dbReference type="ARBA" id="ARBA00022457"/>
    </source>
</evidence>
<dbReference type="InterPro" id="IPR050116">
    <property type="entry name" value="DNA_polymerase-Y"/>
</dbReference>
<gene>
    <name evidence="17 19" type="primary">dinB</name>
    <name evidence="19" type="ORF">GCM10017044_26410</name>
</gene>
<evidence type="ECO:0000256" key="6">
    <source>
        <dbReference type="ARBA" id="ARBA00022679"/>
    </source>
</evidence>
<evidence type="ECO:0000256" key="13">
    <source>
        <dbReference type="ARBA" id="ARBA00023125"/>
    </source>
</evidence>
<dbReference type="InterPro" id="IPR001126">
    <property type="entry name" value="UmuC"/>
</dbReference>
<dbReference type="Gene3D" id="3.30.1490.100">
    <property type="entry name" value="DNA polymerase, Y-family, little finger domain"/>
    <property type="match status" value="1"/>
</dbReference>
<dbReference type="NCBIfam" id="NF002751">
    <property type="entry name" value="PRK02794.1"/>
    <property type="match status" value="1"/>
</dbReference>
<feature type="site" description="Substrate discrimination" evidence="17">
    <location>
        <position position="62"/>
    </location>
</feature>
<keyword evidence="7 17" id="KW-0548">Nucleotidyltransferase</keyword>
<comment type="cofactor">
    <cofactor evidence="17">
        <name>Mg(2+)</name>
        <dbReference type="ChEBI" id="CHEBI:18420"/>
    </cofactor>
    <text evidence="17">Binds 2 magnesium ions per subunit.</text>
</comment>
<accession>A0A919EAX6</accession>
<keyword evidence="13 17" id="KW-0238">DNA-binding</keyword>
<keyword evidence="12 17" id="KW-0239">DNA-directed DNA polymerase</keyword>
<evidence type="ECO:0000256" key="1">
    <source>
        <dbReference type="ARBA" id="ARBA00004496"/>
    </source>
</evidence>
<dbReference type="HAMAP" id="MF_01113">
    <property type="entry name" value="DNApol_IV"/>
    <property type="match status" value="1"/>
</dbReference>
<evidence type="ECO:0000256" key="9">
    <source>
        <dbReference type="ARBA" id="ARBA00022723"/>
    </source>
</evidence>
<evidence type="ECO:0000256" key="12">
    <source>
        <dbReference type="ARBA" id="ARBA00022932"/>
    </source>
</evidence>
<comment type="subunit">
    <text evidence="3 17">Monomer.</text>
</comment>
<dbReference type="GO" id="GO:0000287">
    <property type="term" value="F:magnesium ion binding"/>
    <property type="evidence" value="ECO:0007669"/>
    <property type="project" value="UniProtKB-UniRule"/>
</dbReference>
<evidence type="ECO:0000256" key="14">
    <source>
        <dbReference type="ARBA" id="ARBA00023204"/>
    </source>
</evidence>
<evidence type="ECO:0000256" key="2">
    <source>
        <dbReference type="ARBA" id="ARBA00010945"/>
    </source>
</evidence>
<dbReference type="GO" id="GO:0005829">
    <property type="term" value="C:cytosol"/>
    <property type="evidence" value="ECO:0007669"/>
    <property type="project" value="TreeGrafter"/>
</dbReference>
<dbReference type="InterPro" id="IPR036775">
    <property type="entry name" value="DNA_pol_Y-fam_lit_finger_sf"/>
</dbReference>